<dbReference type="Pfam" id="PF13911">
    <property type="entry name" value="AhpC-TSA_2"/>
    <property type="match status" value="1"/>
</dbReference>
<evidence type="ECO:0000313" key="1">
    <source>
        <dbReference type="EMBL" id="CAB4910430.1"/>
    </source>
</evidence>
<accession>A0A6J7N668</accession>
<dbReference type="Gene3D" id="3.40.30.10">
    <property type="entry name" value="Glutaredoxin"/>
    <property type="match status" value="1"/>
</dbReference>
<reference evidence="2" key="1">
    <citation type="submission" date="2020-05" db="EMBL/GenBank/DDBJ databases">
        <authorList>
            <person name="Chiriac C."/>
            <person name="Salcher M."/>
            <person name="Ghai R."/>
            <person name="Kavagutti S V."/>
        </authorList>
    </citation>
    <scope>NUCLEOTIDE SEQUENCE</scope>
</reference>
<sequence length="127" mass="13700">MRENYDEITGLGGEVIAIGTGDQRYAADFVAKDHISFPVLVDDDAKAAQSVGLPRVNPFRLLFNPKSFKGGLRAHRAGYRVSKPGKRTNQLGATFVIGPNDTVLYEHIDAHTADHAPISEVVAALSV</sequence>
<dbReference type="InterPro" id="IPR032801">
    <property type="entry name" value="PXL2A/B/C"/>
</dbReference>
<dbReference type="InterPro" id="IPR036249">
    <property type="entry name" value="Thioredoxin-like_sf"/>
</dbReference>
<gene>
    <name evidence="1" type="ORF">UFOPK3605_01068</name>
    <name evidence="2" type="ORF">UFOPK3897_01427</name>
    <name evidence="3" type="ORF">UFOPK4121_00202</name>
</gene>
<dbReference type="EMBL" id="CAFBOF010000046">
    <property type="protein sequence ID" value="CAB4986039.1"/>
    <property type="molecule type" value="Genomic_DNA"/>
</dbReference>
<evidence type="ECO:0000313" key="3">
    <source>
        <dbReference type="EMBL" id="CAB5013740.1"/>
    </source>
</evidence>
<proteinExistence type="predicted"/>
<protein>
    <submittedName>
        <fullName evidence="2">Unannotated protein</fullName>
    </submittedName>
</protein>
<dbReference type="EMBL" id="CAFBPQ010000002">
    <property type="protein sequence ID" value="CAB5013740.1"/>
    <property type="molecule type" value="Genomic_DNA"/>
</dbReference>
<organism evidence="2">
    <name type="scientific">freshwater metagenome</name>
    <dbReference type="NCBI Taxonomy" id="449393"/>
    <lineage>
        <taxon>unclassified sequences</taxon>
        <taxon>metagenomes</taxon>
        <taxon>ecological metagenomes</taxon>
    </lineage>
</organism>
<name>A0A6J7N668_9ZZZZ</name>
<evidence type="ECO:0000313" key="2">
    <source>
        <dbReference type="EMBL" id="CAB4986039.1"/>
    </source>
</evidence>
<dbReference type="EMBL" id="CAFBMM010000055">
    <property type="protein sequence ID" value="CAB4910430.1"/>
    <property type="molecule type" value="Genomic_DNA"/>
</dbReference>
<dbReference type="AlphaFoldDB" id="A0A6J7N668"/>
<dbReference type="SUPFAM" id="SSF52833">
    <property type="entry name" value="Thioredoxin-like"/>
    <property type="match status" value="1"/>
</dbReference>